<name>A0A2M4DKQ1_ANODA</name>
<dbReference type="AlphaFoldDB" id="A0A2M4DKQ1"/>
<accession>A0A2M4DKQ1</accession>
<reference evidence="1" key="1">
    <citation type="submission" date="2018-01" db="EMBL/GenBank/DDBJ databases">
        <title>An insight into the sialome of Amazonian anophelines.</title>
        <authorList>
            <person name="Ribeiro J.M."/>
            <person name="Scarpassa V."/>
            <person name="Calvo E."/>
        </authorList>
    </citation>
    <scope>NUCLEOTIDE SEQUENCE</scope>
</reference>
<proteinExistence type="predicted"/>
<dbReference type="EMBL" id="GGFL01013955">
    <property type="protein sequence ID" value="MBW78133.1"/>
    <property type="molecule type" value="Transcribed_RNA"/>
</dbReference>
<protein>
    <submittedName>
        <fullName evidence="1">Uncharacterized protein</fullName>
    </submittedName>
</protein>
<sequence length="102" mass="10771">MAHADSRLEIIKLVQFGLLPAAASTTLQTVLDVVIFSHDNITIGYVPRHRGTTAARCEDMRFGKLYRSHHWHTAATGGAAVAVATAAAAATITTAVKGGCRN</sequence>
<organism evidence="1">
    <name type="scientific">Anopheles darlingi</name>
    <name type="common">Mosquito</name>
    <dbReference type="NCBI Taxonomy" id="43151"/>
    <lineage>
        <taxon>Eukaryota</taxon>
        <taxon>Metazoa</taxon>
        <taxon>Ecdysozoa</taxon>
        <taxon>Arthropoda</taxon>
        <taxon>Hexapoda</taxon>
        <taxon>Insecta</taxon>
        <taxon>Pterygota</taxon>
        <taxon>Neoptera</taxon>
        <taxon>Endopterygota</taxon>
        <taxon>Diptera</taxon>
        <taxon>Nematocera</taxon>
        <taxon>Culicoidea</taxon>
        <taxon>Culicidae</taxon>
        <taxon>Anophelinae</taxon>
        <taxon>Anopheles</taxon>
    </lineage>
</organism>
<evidence type="ECO:0000313" key="1">
    <source>
        <dbReference type="EMBL" id="MBW78133.1"/>
    </source>
</evidence>